<evidence type="ECO:0000256" key="1">
    <source>
        <dbReference type="SAM" id="MobiDB-lite"/>
    </source>
</evidence>
<proteinExistence type="predicted"/>
<evidence type="ECO:0000313" key="3">
    <source>
        <dbReference type="WBParaSite" id="PDA_v2.g26272.t1"/>
    </source>
</evidence>
<name>A0A914Q4R8_9BILA</name>
<evidence type="ECO:0000313" key="2">
    <source>
        <dbReference type="Proteomes" id="UP000887578"/>
    </source>
</evidence>
<feature type="region of interest" description="Disordered" evidence="1">
    <location>
        <begin position="32"/>
        <end position="54"/>
    </location>
</feature>
<dbReference type="Proteomes" id="UP000887578">
    <property type="component" value="Unplaced"/>
</dbReference>
<reference evidence="3" key="1">
    <citation type="submission" date="2022-11" db="UniProtKB">
        <authorList>
            <consortium name="WormBaseParasite"/>
        </authorList>
    </citation>
    <scope>IDENTIFICATION</scope>
</reference>
<dbReference type="AlphaFoldDB" id="A0A914Q4R8"/>
<organism evidence="2 3">
    <name type="scientific">Panagrolaimus davidi</name>
    <dbReference type="NCBI Taxonomy" id="227884"/>
    <lineage>
        <taxon>Eukaryota</taxon>
        <taxon>Metazoa</taxon>
        <taxon>Ecdysozoa</taxon>
        <taxon>Nematoda</taxon>
        <taxon>Chromadorea</taxon>
        <taxon>Rhabditida</taxon>
        <taxon>Tylenchina</taxon>
        <taxon>Panagrolaimomorpha</taxon>
        <taxon>Panagrolaimoidea</taxon>
        <taxon>Panagrolaimidae</taxon>
        <taxon>Panagrolaimus</taxon>
    </lineage>
</organism>
<accession>A0A914Q4R8</accession>
<dbReference type="WBParaSite" id="PDA_v2.g26272.t1">
    <property type="protein sequence ID" value="PDA_v2.g26272.t1"/>
    <property type="gene ID" value="PDA_v2.g26272"/>
</dbReference>
<keyword evidence="2" id="KW-1185">Reference proteome</keyword>
<sequence length="132" mass="14996">MNQFEFPRQRENDEAKDPEIAQYKASQLLLNPTQSSHIGSGIDDTQETSRTGKGNIVKINGKNVNLQNLKFNTKFTVTIKASELPPEMIEKAVLLADEAMQKYNDDGMIFFNIVKKTIASILKNHRLIQEMK</sequence>
<protein>
    <submittedName>
        <fullName evidence="3">Uncharacterized protein</fullName>
    </submittedName>
</protein>